<name>A0A1F4U0T2_UNCKA</name>
<comment type="caution">
    <text evidence="1">The sequence shown here is derived from an EMBL/GenBank/DDBJ whole genome shotgun (WGS) entry which is preliminary data.</text>
</comment>
<proteinExistence type="predicted"/>
<dbReference type="AlphaFoldDB" id="A0A1F4U0T2"/>
<sequence>MSPEQLIQKIIAEQSLIIGADLAIARAKSTNVIDCTNIDHIKLNKEPRVVVEKLINAYEDVFGQSSVNVCIDVIRSFPYEQIAPFLPSSLKNSISFN</sequence>
<accession>A0A1F4U0T2</accession>
<evidence type="ECO:0000313" key="1">
    <source>
        <dbReference type="EMBL" id="OGC38512.1"/>
    </source>
</evidence>
<organism evidence="1 2">
    <name type="scientific">candidate division WWE3 bacterium RBG_13_37_7</name>
    <dbReference type="NCBI Taxonomy" id="1802609"/>
    <lineage>
        <taxon>Bacteria</taxon>
        <taxon>Katanobacteria</taxon>
    </lineage>
</organism>
<gene>
    <name evidence="1" type="ORF">A3K42_00750</name>
</gene>
<protein>
    <submittedName>
        <fullName evidence="1">Uncharacterized protein</fullName>
    </submittedName>
</protein>
<dbReference type="EMBL" id="MEUS01000027">
    <property type="protein sequence ID" value="OGC38512.1"/>
    <property type="molecule type" value="Genomic_DNA"/>
</dbReference>
<reference evidence="1 2" key="1">
    <citation type="journal article" date="2016" name="Nat. Commun.">
        <title>Thousands of microbial genomes shed light on interconnected biogeochemical processes in an aquifer system.</title>
        <authorList>
            <person name="Anantharaman K."/>
            <person name="Brown C.T."/>
            <person name="Hug L.A."/>
            <person name="Sharon I."/>
            <person name="Castelle C.J."/>
            <person name="Probst A.J."/>
            <person name="Thomas B.C."/>
            <person name="Singh A."/>
            <person name="Wilkins M.J."/>
            <person name="Karaoz U."/>
            <person name="Brodie E.L."/>
            <person name="Williams K.H."/>
            <person name="Hubbard S.S."/>
            <person name="Banfield J.F."/>
        </authorList>
    </citation>
    <scope>NUCLEOTIDE SEQUENCE [LARGE SCALE GENOMIC DNA]</scope>
</reference>
<dbReference type="Proteomes" id="UP000178270">
    <property type="component" value="Unassembled WGS sequence"/>
</dbReference>
<evidence type="ECO:0000313" key="2">
    <source>
        <dbReference type="Proteomes" id="UP000178270"/>
    </source>
</evidence>